<keyword evidence="3" id="KW-1185">Reference proteome</keyword>
<keyword evidence="1" id="KW-1133">Transmembrane helix</keyword>
<gene>
    <name evidence="2" type="ORF">HMPREF9442_01641</name>
</gene>
<reference evidence="2 3" key="1">
    <citation type="submission" date="2011-02" db="EMBL/GenBank/DDBJ databases">
        <authorList>
            <person name="Weinstock G."/>
            <person name="Sodergren E."/>
            <person name="Clifton S."/>
            <person name="Fulton L."/>
            <person name="Fulton B."/>
            <person name="Courtney L."/>
            <person name="Fronick C."/>
            <person name="Harrison M."/>
            <person name="Strong C."/>
            <person name="Farmer C."/>
            <person name="Delahaunty K."/>
            <person name="Markovic C."/>
            <person name="Hall O."/>
            <person name="Minx P."/>
            <person name="Tomlinson C."/>
            <person name="Mitreva M."/>
            <person name="Hou S."/>
            <person name="Chen J."/>
            <person name="Wollam A."/>
            <person name="Pepin K.H."/>
            <person name="Johnson M."/>
            <person name="Bhonagiri V."/>
            <person name="Zhang X."/>
            <person name="Suruliraj S."/>
            <person name="Warren W."/>
            <person name="Chinwalla A."/>
            <person name="Mardis E.R."/>
            <person name="Wilson R.K."/>
        </authorList>
    </citation>
    <scope>NUCLEOTIDE SEQUENCE [LARGE SCALE GENOMIC DNA]</scope>
    <source>
        <strain evidence="2 3">YIT 11841</strain>
    </source>
</reference>
<sequence>MKFIPYFCRKQQTMKLRLTYLAVFLIILSALTFLPKTGGYIWQPEIINPLSALLFTLLVYLTGHIAHSAQSSAGILCTAMFVLLFCPDSHEFFNRDETAVMTLSSTCIVPFFISQYTRISNKNFKYGYFLMLLMGIFCSYTHDSITIPLCASFLTLSYLQRDRLFRLACWPMVIGFAIGTTLCLLQSTFWKQSSWNDLTALSSQTADGFTQLWETKVFMFATLLTIYFLSSRKKRKRLWRISREHKLLTYCLLYSFCAIPFAPLGIDSAISGVCFFCMFWALFLFQQLLVLFREHRRKKLKSRT</sequence>
<evidence type="ECO:0000256" key="1">
    <source>
        <dbReference type="SAM" id="Phobius"/>
    </source>
</evidence>
<dbReference type="Proteomes" id="UP000005546">
    <property type="component" value="Unassembled WGS sequence"/>
</dbReference>
<dbReference type="STRING" id="762982.HMPREF9442_01641"/>
<protein>
    <submittedName>
        <fullName evidence="2">Conserved domain protein</fullName>
    </submittedName>
</protein>
<feature type="transmembrane region" description="Helical" evidence="1">
    <location>
        <begin position="270"/>
        <end position="292"/>
    </location>
</feature>
<dbReference type="EMBL" id="AFBR01000040">
    <property type="protein sequence ID" value="EGG54381.1"/>
    <property type="molecule type" value="Genomic_DNA"/>
</dbReference>
<keyword evidence="1" id="KW-0472">Membrane</keyword>
<feature type="transmembrane region" description="Helical" evidence="1">
    <location>
        <begin position="16"/>
        <end position="34"/>
    </location>
</feature>
<dbReference type="AlphaFoldDB" id="F3QTX2"/>
<dbReference type="HOGENOM" id="CLU_914816_0_0_10"/>
<feature type="transmembrane region" description="Helical" evidence="1">
    <location>
        <begin position="128"/>
        <end position="156"/>
    </location>
</feature>
<organism evidence="2 3">
    <name type="scientific">Paraprevotella xylaniphila YIT 11841</name>
    <dbReference type="NCBI Taxonomy" id="762982"/>
    <lineage>
        <taxon>Bacteria</taxon>
        <taxon>Pseudomonadati</taxon>
        <taxon>Bacteroidota</taxon>
        <taxon>Bacteroidia</taxon>
        <taxon>Bacteroidales</taxon>
        <taxon>Prevotellaceae</taxon>
        <taxon>Paraprevotella</taxon>
    </lineage>
</organism>
<name>F3QTX2_9BACT</name>
<comment type="caution">
    <text evidence="2">The sequence shown here is derived from an EMBL/GenBank/DDBJ whole genome shotgun (WGS) entry which is preliminary data.</text>
</comment>
<feature type="transmembrane region" description="Helical" evidence="1">
    <location>
        <begin position="247"/>
        <end position="264"/>
    </location>
</feature>
<feature type="transmembrane region" description="Helical" evidence="1">
    <location>
        <begin position="209"/>
        <end position="227"/>
    </location>
</feature>
<keyword evidence="1" id="KW-0812">Transmembrane</keyword>
<feature type="transmembrane region" description="Helical" evidence="1">
    <location>
        <begin position="98"/>
        <end position="116"/>
    </location>
</feature>
<feature type="transmembrane region" description="Helical" evidence="1">
    <location>
        <begin position="168"/>
        <end position="189"/>
    </location>
</feature>
<evidence type="ECO:0000313" key="3">
    <source>
        <dbReference type="Proteomes" id="UP000005546"/>
    </source>
</evidence>
<accession>F3QTX2</accession>
<proteinExistence type="predicted"/>
<feature type="transmembrane region" description="Helical" evidence="1">
    <location>
        <begin position="69"/>
        <end position="86"/>
    </location>
</feature>
<evidence type="ECO:0000313" key="2">
    <source>
        <dbReference type="EMBL" id="EGG54381.1"/>
    </source>
</evidence>